<dbReference type="Pfam" id="PF03065">
    <property type="entry name" value="Glyco_hydro_57"/>
    <property type="match status" value="1"/>
</dbReference>
<reference evidence="5" key="1">
    <citation type="journal article" date="2021" name="PeerJ">
        <title>Extensive microbial diversity within the chicken gut microbiome revealed by metagenomics and culture.</title>
        <authorList>
            <person name="Gilroy R."/>
            <person name="Ravi A."/>
            <person name="Getino M."/>
            <person name="Pursley I."/>
            <person name="Horton D.L."/>
            <person name="Alikhan N.F."/>
            <person name="Baker D."/>
            <person name="Gharbi K."/>
            <person name="Hall N."/>
            <person name="Watson M."/>
            <person name="Adriaenssens E.M."/>
            <person name="Foster-Nyarko E."/>
            <person name="Jarju S."/>
            <person name="Secka A."/>
            <person name="Antonio M."/>
            <person name="Oren A."/>
            <person name="Chaudhuri R.R."/>
            <person name="La Ragione R."/>
            <person name="Hildebrand F."/>
            <person name="Pallen M.J."/>
        </authorList>
    </citation>
    <scope>NUCLEOTIDE SEQUENCE</scope>
    <source>
        <strain evidence="5">MalCec1-1739</strain>
    </source>
</reference>
<sequence>MKTICFYFEIHQMFNLKRYRFFDIDYDHYYFDDFANETNIEDAVTKSYGPTVDALLDMIINSDGRFKFAIGVSGTTLELLEMHAPDFIEKLKRLADTKCCEFVAQPYSYGLSSIYDEVGFIDEVKRLSKKVKQLFNVTPTVFANSNLIYSDEIGALVSSMGYKVVLTEGAKHILGWKSPHYVYSSAQNPSLALLFRDFKLSDDISLRFSDSSWNEYPLFADRYIDWIASTPAEEQVINIFMDMSAFGMAQPLSSNILEFLKALPACAEQRGLTFSTPTEVVRKLKPVSSIDVPHPISWCDEERDTSSWNGNVLQREALGKLYGIAERVRMCDNRLVKQVWDYLQASDYFHYMSTKNTGIGINRGIFDSPYDAFTNYMNVIADFIERVNSFYPEGIDNEQLDSLTQTIRNQSTEIEKLTKELADSEKKVKKYETAMAKAEAKAVKPAKTAQRKKSE</sequence>
<evidence type="ECO:0000313" key="6">
    <source>
        <dbReference type="Proteomes" id="UP000787625"/>
    </source>
</evidence>
<evidence type="ECO:0000259" key="4">
    <source>
        <dbReference type="Pfam" id="PF03065"/>
    </source>
</evidence>
<dbReference type="PANTHER" id="PTHR36306:SF1">
    <property type="entry name" value="ALPHA-AMYLASE-RELATED"/>
    <property type="match status" value="1"/>
</dbReference>
<dbReference type="GO" id="GO:0016787">
    <property type="term" value="F:hydrolase activity"/>
    <property type="evidence" value="ECO:0007669"/>
    <property type="project" value="UniProtKB-KW"/>
</dbReference>
<comment type="caution">
    <text evidence="5">The sequence shown here is derived from an EMBL/GenBank/DDBJ whole genome shotgun (WGS) entry which is preliminary data.</text>
</comment>
<evidence type="ECO:0000313" key="5">
    <source>
        <dbReference type="EMBL" id="HJD53742.1"/>
    </source>
</evidence>
<accession>A0A9D2UJQ1</accession>
<dbReference type="Gene3D" id="3.20.110.20">
    <property type="match status" value="1"/>
</dbReference>
<dbReference type="InterPro" id="IPR004300">
    <property type="entry name" value="Glyco_hydro_57_N"/>
</dbReference>
<dbReference type="CDD" id="cd10795">
    <property type="entry name" value="GH57N_MJA1_like"/>
    <property type="match status" value="1"/>
</dbReference>
<dbReference type="SUPFAM" id="SSF88713">
    <property type="entry name" value="Glycoside hydrolase/deacetylase"/>
    <property type="match status" value="1"/>
</dbReference>
<keyword evidence="5" id="KW-0378">Hydrolase</keyword>
<feature type="coiled-coil region" evidence="3">
    <location>
        <begin position="400"/>
        <end position="441"/>
    </location>
</feature>
<evidence type="ECO:0000256" key="1">
    <source>
        <dbReference type="ARBA" id="ARBA00006821"/>
    </source>
</evidence>
<dbReference type="Proteomes" id="UP000787625">
    <property type="component" value="Unassembled WGS sequence"/>
</dbReference>
<name>A0A9D2UJQ1_9BACT</name>
<dbReference type="EMBL" id="DWUP01000197">
    <property type="protein sequence ID" value="HJD53742.1"/>
    <property type="molecule type" value="Genomic_DNA"/>
</dbReference>
<protein>
    <submittedName>
        <fullName evidence="5">Glycoside hydrolase family 57 protein</fullName>
    </submittedName>
</protein>
<keyword evidence="2" id="KW-0119">Carbohydrate metabolism</keyword>
<organism evidence="5 6">
    <name type="scientific">Candidatus Avibacteroides avistercoris</name>
    <dbReference type="NCBI Taxonomy" id="2840690"/>
    <lineage>
        <taxon>Bacteria</taxon>
        <taxon>Pseudomonadati</taxon>
        <taxon>Bacteroidota</taxon>
        <taxon>Bacteroidia</taxon>
        <taxon>Bacteroidales</taxon>
        <taxon>Bacteroidaceae</taxon>
        <taxon>Bacteroidaceae incertae sedis</taxon>
        <taxon>Candidatus Avibacteroides</taxon>
    </lineage>
</organism>
<evidence type="ECO:0000256" key="3">
    <source>
        <dbReference type="SAM" id="Coils"/>
    </source>
</evidence>
<dbReference type="AlphaFoldDB" id="A0A9D2UJQ1"/>
<comment type="similarity">
    <text evidence="1">Belongs to the glycosyl hydrolase 57 family.</text>
</comment>
<reference evidence="5" key="2">
    <citation type="submission" date="2021-04" db="EMBL/GenBank/DDBJ databases">
        <authorList>
            <person name="Gilroy R."/>
        </authorList>
    </citation>
    <scope>NUCLEOTIDE SEQUENCE</scope>
    <source>
        <strain evidence="5">MalCec1-1739</strain>
    </source>
</reference>
<feature type="domain" description="Glycoside hydrolase family 57 N-terminal" evidence="4">
    <location>
        <begin position="6"/>
        <end position="293"/>
    </location>
</feature>
<gene>
    <name evidence="5" type="ORF">IAA93_08480</name>
</gene>
<dbReference type="InterPro" id="IPR052046">
    <property type="entry name" value="GH57_Enzymes"/>
</dbReference>
<dbReference type="InterPro" id="IPR011330">
    <property type="entry name" value="Glyco_hydro/deAcase_b/a-brl"/>
</dbReference>
<dbReference type="GO" id="GO:0005975">
    <property type="term" value="P:carbohydrate metabolic process"/>
    <property type="evidence" value="ECO:0007669"/>
    <property type="project" value="InterPro"/>
</dbReference>
<evidence type="ECO:0000256" key="2">
    <source>
        <dbReference type="ARBA" id="ARBA00023277"/>
    </source>
</evidence>
<proteinExistence type="inferred from homology"/>
<keyword evidence="3" id="KW-0175">Coiled coil</keyword>
<dbReference type="PANTHER" id="PTHR36306">
    <property type="entry name" value="ALPHA-AMYLASE-RELATED-RELATED"/>
    <property type="match status" value="1"/>
</dbReference>